<accession>A0AA96ERQ7</accession>
<dbReference type="SUPFAM" id="SSF56112">
    <property type="entry name" value="Protein kinase-like (PK-like)"/>
    <property type="match status" value="1"/>
</dbReference>
<dbReference type="GO" id="GO:0016301">
    <property type="term" value="F:kinase activity"/>
    <property type="evidence" value="ECO:0007669"/>
    <property type="project" value="UniProtKB-KW"/>
</dbReference>
<keyword evidence="1" id="KW-0808">Transferase</keyword>
<proteinExistence type="predicted"/>
<evidence type="ECO:0000313" key="2">
    <source>
        <dbReference type="Proteomes" id="UP001304814"/>
    </source>
</evidence>
<protein>
    <submittedName>
        <fullName evidence="1">Protein kinase</fullName>
    </submittedName>
</protein>
<sequence>MDNLTIVQEQANMFTIAGAKFKLVNEISVEALAKMEQIISINEQEIPIPQYMFERLGRGHCGGTWAISPDHVLKVNETYNRADIDMDRFVDGECLEALQGLPMTPKLYAYSECKQYMVVERLYGMQTGEVMYNMNAFPAKMGLSIVPQLFDWKHWIQQINEFVRESCKRGWNPKDLHGENLMLTREGKIVIVDYGLFEKHGVHTNGVRSKWGFDEEIKEMTRQVKKIAKELLPNDFSEINQYVAPNLCTWEEFQKPIEKEAEEIVKRYSLTAHLDAEGYDLSNIKEDAKLVDFLEIICQPVELPKAVPFKPVAIDWGHHRGSIRHIGAAKHQAFKPVANAALFQDIRPPVSFHLNDGGVIKELKDLQIKPVEPVKFPKIEFDVDNAVKQLEKAAGGFKALFQNIKGVRKNELS</sequence>
<dbReference type="Proteomes" id="UP001304814">
    <property type="component" value="Segment"/>
</dbReference>
<dbReference type="InterPro" id="IPR011009">
    <property type="entry name" value="Kinase-like_dom_sf"/>
</dbReference>
<evidence type="ECO:0000313" key="1">
    <source>
        <dbReference type="EMBL" id="WNL49461.1"/>
    </source>
</evidence>
<reference evidence="1 2" key="1">
    <citation type="submission" date="2023-07" db="EMBL/GenBank/DDBJ databases">
        <title>Isolation and characterization of Bacillus cereus bacteriophage DZ1 and its application in foods.</title>
        <authorList>
            <person name="Huang Z."/>
            <person name="Ding Y."/>
            <person name="Wu Q."/>
        </authorList>
    </citation>
    <scope>NUCLEOTIDE SEQUENCE [LARGE SCALE GENOMIC DNA]</scope>
</reference>
<dbReference type="EMBL" id="OR338916">
    <property type="protein sequence ID" value="WNL49461.1"/>
    <property type="molecule type" value="Genomic_DNA"/>
</dbReference>
<keyword evidence="2" id="KW-1185">Reference proteome</keyword>
<name>A0AA96ERQ7_9CAUD</name>
<organism evidence="1 2">
    <name type="scientific">Bacillus phage DZ1</name>
    <dbReference type="NCBI Taxonomy" id="3075862"/>
    <lineage>
        <taxon>Viruses</taxon>
        <taxon>Duplodnaviria</taxon>
        <taxon>Heunggongvirae</taxon>
        <taxon>Uroviricota</taxon>
        <taxon>Caudoviricetes</taxon>
        <taxon>Ehrlichviridae</taxon>
        <taxon>Dazunavirus</taxon>
        <taxon>Dazunavirus DZ1</taxon>
    </lineage>
</organism>
<keyword evidence="1" id="KW-0418">Kinase</keyword>